<keyword evidence="9" id="KW-0812">Transmembrane</keyword>
<dbReference type="PANTHER" id="PTHR14155">
    <property type="entry name" value="RING FINGER DOMAIN-CONTAINING"/>
    <property type="match status" value="1"/>
</dbReference>
<dbReference type="GO" id="GO:0008270">
    <property type="term" value="F:zinc ion binding"/>
    <property type="evidence" value="ECO:0007669"/>
    <property type="project" value="UniProtKB-KW"/>
</dbReference>
<feature type="domain" description="RING-type" evidence="10">
    <location>
        <begin position="203"/>
        <end position="245"/>
    </location>
</feature>
<keyword evidence="9" id="KW-0472">Membrane</keyword>
<dbReference type="AlphaFoldDB" id="A0A0E0PYR3"/>
<evidence type="ECO:0000256" key="2">
    <source>
        <dbReference type="ARBA" id="ARBA00012483"/>
    </source>
</evidence>
<feature type="transmembrane region" description="Helical" evidence="9">
    <location>
        <begin position="81"/>
        <end position="101"/>
    </location>
</feature>
<feature type="transmembrane region" description="Helical" evidence="9">
    <location>
        <begin position="107"/>
        <end position="125"/>
    </location>
</feature>
<dbReference type="OMA" id="GIWHEIN"/>
<evidence type="ECO:0000256" key="3">
    <source>
        <dbReference type="ARBA" id="ARBA00022723"/>
    </source>
</evidence>
<dbReference type="PANTHER" id="PTHR14155:SF529">
    <property type="entry name" value="OS06G0534900 PROTEIN"/>
    <property type="match status" value="1"/>
</dbReference>
<evidence type="ECO:0000256" key="1">
    <source>
        <dbReference type="ARBA" id="ARBA00000900"/>
    </source>
</evidence>
<dbReference type="eggNOG" id="KOG0800">
    <property type="taxonomic scope" value="Eukaryota"/>
</dbReference>
<dbReference type="SMART" id="SM00184">
    <property type="entry name" value="RING"/>
    <property type="match status" value="1"/>
</dbReference>
<dbReference type="CDD" id="cd16461">
    <property type="entry name" value="RING-H2_EL5-like"/>
    <property type="match status" value="1"/>
</dbReference>
<dbReference type="STRING" id="4529.A0A0E0PYR3"/>
<dbReference type="EnsemblPlants" id="ORUFI06G18320.1">
    <property type="protein sequence ID" value="ORUFI06G18320.1"/>
    <property type="gene ID" value="ORUFI06G18320"/>
</dbReference>
<evidence type="ECO:0000256" key="7">
    <source>
        <dbReference type="PROSITE-ProRule" id="PRU00175"/>
    </source>
</evidence>
<evidence type="ECO:0000256" key="5">
    <source>
        <dbReference type="ARBA" id="ARBA00022833"/>
    </source>
</evidence>
<dbReference type="InterPro" id="IPR053238">
    <property type="entry name" value="RING-H2_zinc_finger"/>
</dbReference>
<dbReference type="Gene3D" id="3.30.40.10">
    <property type="entry name" value="Zinc/RING finger domain, C3HC4 (zinc finger)"/>
    <property type="match status" value="1"/>
</dbReference>
<accession>A0A0E0PYR3</accession>
<evidence type="ECO:0000313" key="12">
    <source>
        <dbReference type="Proteomes" id="UP000008022"/>
    </source>
</evidence>
<reference evidence="12" key="1">
    <citation type="submission" date="2013-06" db="EMBL/GenBank/DDBJ databases">
        <authorList>
            <person name="Zhao Q."/>
        </authorList>
    </citation>
    <scope>NUCLEOTIDE SEQUENCE</scope>
    <source>
        <strain evidence="12">cv. W1943</strain>
    </source>
</reference>
<dbReference type="InterPro" id="IPR001841">
    <property type="entry name" value="Znf_RING"/>
</dbReference>
<feature type="region of interest" description="Disordered" evidence="8">
    <location>
        <begin position="1"/>
        <end position="23"/>
    </location>
</feature>
<keyword evidence="9" id="KW-1133">Transmembrane helix</keyword>
<dbReference type="PROSITE" id="PS50089">
    <property type="entry name" value="ZF_RING_2"/>
    <property type="match status" value="1"/>
</dbReference>
<keyword evidence="3" id="KW-0479">Metal-binding</keyword>
<comment type="similarity">
    <text evidence="6">Belongs to the RING-type zinc finger family. ATL subfamily.</text>
</comment>
<dbReference type="Proteomes" id="UP000008022">
    <property type="component" value="Unassembled WGS sequence"/>
</dbReference>
<feature type="transmembrane region" description="Helical" evidence="9">
    <location>
        <begin position="315"/>
        <end position="335"/>
    </location>
</feature>
<dbReference type="EC" id="2.3.2.27" evidence="2"/>
<feature type="transmembrane region" description="Helical" evidence="9">
    <location>
        <begin position="381"/>
        <end position="405"/>
    </location>
</feature>
<protein>
    <recommendedName>
        <fullName evidence="2">RING-type E3 ubiquitin transferase</fullName>
        <ecNumber evidence="2">2.3.2.27</ecNumber>
    </recommendedName>
</protein>
<evidence type="ECO:0000256" key="8">
    <source>
        <dbReference type="SAM" id="MobiDB-lite"/>
    </source>
</evidence>
<evidence type="ECO:0000256" key="6">
    <source>
        <dbReference type="ARBA" id="ARBA00024209"/>
    </source>
</evidence>
<evidence type="ECO:0000256" key="9">
    <source>
        <dbReference type="SAM" id="Phobius"/>
    </source>
</evidence>
<keyword evidence="4 7" id="KW-0863">Zinc-finger</keyword>
<keyword evidence="12" id="KW-1185">Reference proteome</keyword>
<evidence type="ECO:0000259" key="10">
    <source>
        <dbReference type="PROSITE" id="PS50089"/>
    </source>
</evidence>
<feature type="transmembrane region" description="Helical" evidence="9">
    <location>
        <begin position="341"/>
        <end position="361"/>
    </location>
</feature>
<evidence type="ECO:0000256" key="4">
    <source>
        <dbReference type="ARBA" id="ARBA00022771"/>
    </source>
</evidence>
<dbReference type="FunFam" id="3.30.40.10:FF:000672">
    <property type="entry name" value="E3 ubiquitin-protein ligase ATL41"/>
    <property type="match status" value="1"/>
</dbReference>
<evidence type="ECO:0000313" key="11">
    <source>
        <dbReference type="EnsemblPlants" id="ORUFI06G18320.1"/>
    </source>
</evidence>
<organism evidence="11 12">
    <name type="scientific">Oryza rufipogon</name>
    <name type="common">Brownbeard rice</name>
    <name type="synonym">Asian wild rice</name>
    <dbReference type="NCBI Taxonomy" id="4529"/>
    <lineage>
        <taxon>Eukaryota</taxon>
        <taxon>Viridiplantae</taxon>
        <taxon>Streptophyta</taxon>
        <taxon>Embryophyta</taxon>
        <taxon>Tracheophyta</taxon>
        <taxon>Spermatophyta</taxon>
        <taxon>Magnoliopsida</taxon>
        <taxon>Liliopsida</taxon>
        <taxon>Poales</taxon>
        <taxon>Poaceae</taxon>
        <taxon>BOP clade</taxon>
        <taxon>Oryzoideae</taxon>
        <taxon>Oryzeae</taxon>
        <taxon>Oryzinae</taxon>
        <taxon>Oryza</taxon>
    </lineage>
</organism>
<dbReference type="SUPFAM" id="SSF57850">
    <property type="entry name" value="RING/U-box"/>
    <property type="match status" value="1"/>
</dbReference>
<reference evidence="11" key="2">
    <citation type="submission" date="2015-06" db="UniProtKB">
        <authorList>
            <consortium name="EnsemblPlants"/>
        </authorList>
    </citation>
    <scope>IDENTIFICATION</scope>
</reference>
<dbReference type="Pfam" id="PF13639">
    <property type="entry name" value="zf-RING_2"/>
    <property type="match status" value="1"/>
</dbReference>
<keyword evidence="5" id="KW-0862">Zinc</keyword>
<proteinExistence type="inferred from homology"/>
<dbReference type="InterPro" id="IPR013083">
    <property type="entry name" value="Znf_RING/FYVE/PHD"/>
</dbReference>
<dbReference type="Gramene" id="ORUFI06G18320.1">
    <property type="protein sequence ID" value="ORUFI06G18320.1"/>
    <property type="gene ID" value="ORUFI06G18320"/>
</dbReference>
<dbReference type="GO" id="GO:0061630">
    <property type="term" value="F:ubiquitin protein ligase activity"/>
    <property type="evidence" value="ECO:0007669"/>
    <property type="project" value="UniProtKB-EC"/>
</dbReference>
<sequence length="430" mass="43034">MATPPNPNEINTPRAPPPPSASTIPFTIPPLARGFLERFAAARAWWIGGASASDREEEEDGKIGGHAEGGAACAVGGGARACYGIVVACVSLLLLCALVSAVGVARAFAATGVLVLLLGLAGWLAPTDAFAVALAPELYAGNAGGGGGSARAAPAVRLQVRRCASCGLAAQAIDALTAFAYEPPAADVEDGGEGKPRGGGALCAVCLEDVVAGETVRRLPSCGHLFHVDCIDMWLHAHRTCPLCRRDLSPEKVTAKSSAAAVAAATVSSTDVLPPHFVGIWHEINQFKSSEKSLVGMPEAAAAEEEGGDGCSTRLGCYGFMAVNVLMGLYCSIAYAVSATVAGAVAVAVALLLLALAGRLAQTTGGGSAAAAASGRRRRLLSCPCACGLMAPGAGGIGVLPAFAYEPGGGGGGVLCAVCLEDLRGGEMVQ</sequence>
<name>A0A0E0PYR3_ORYRU</name>
<dbReference type="HOGENOM" id="CLU_053050_0_0_1"/>
<comment type="catalytic activity">
    <reaction evidence="1">
        <text>S-ubiquitinyl-[E2 ubiquitin-conjugating enzyme]-L-cysteine + [acceptor protein]-L-lysine = [E2 ubiquitin-conjugating enzyme]-L-cysteine + N(6)-ubiquitinyl-[acceptor protein]-L-lysine.</text>
        <dbReference type="EC" id="2.3.2.27"/>
    </reaction>
</comment>